<name>A0A284S169_ARMOS</name>
<dbReference type="AlphaFoldDB" id="A0A284S169"/>
<reference evidence="2" key="1">
    <citation type="journal article" date="2017" name="Nat. Ecol. Evol.">
        <title>Genome expansion and lineage-specific genetic innovations in the forest pathogenic fungi Armillaria.</title>
        <authorList>
            <person name="Sipos G."/>
            <person name="Prasanna A.N."/>
            <person name="Walter M.C."/>
            <person name="O'Connor E."/>
            <person name="Balint B."/>
            <person name="Krizsan K."/>
            <person name="Kiss B."/>
            <person name="Hess J."/>
            <person name="Varga T."/>
            <person name="Slot J."/>
            <person name="Riley R."/>
            <person name="Boka B."/>
            <person name="Rigling D."/>
            <person name="Barry K."/>
            <person name="Lee J."/>
            <person name="Mihaltcheva S."/>
            <person name="LaButti K."/>
            <person name="Lipzen A."/>
            <person name="Waldron R."/>
            <person name="Moloney N.M."/>
            <person name="Sperisen C."/>
            <person name="Kredics L."/>
            <person name="Vagvoelgyi C."/>
            <person name="Patrignani A."/>
            <person name="Fitzpatrick D."/>
            <person name="Nagy I."/>
            <person name="Doyle S."/>
            <person name="Anderson J.B."/>
            <person name="Grigoriev I.V."/>
            <person name="Gueldener U."/>
            <person name="Muensterkoetter M."/>
            <person name="Nagy L.G."/>
        </authorList>
    </citation>
    <scope>NUCLEOTIDE SEQUENCE [LARGE SCALE GENOMIC DNA]</scope>
    <source>
        <strain evidence="2">C18/9</strain>
    </source>
</reference>
<sequence length="146" mass="16257">MYFKIIEGTIVLPSTSIPNSACRFSFFLPIERLPSLPSCYLNISAKCDARNLESQSFLALSDPEQRLDCLGCKLPAFLLDLSPTSSSPPNSIILLFTLRQHYKCLKMQFICDIPLLRHLSTRTQQCPGVTVEGIVLDDSTGYVTIP</sequence>
<dbReference type="EMBL" id="FUEG01000025">
    <property type="protein sequence ID" value="SJL14758.1"/>
    <property type="molecule type" value="Genomic_DNA"/>
</dbReference>
<organism evidence="1 2">
    <name type="scientific">Armillaria ostoyae</name>
    <name type="common">Armillaria root rot fungus</name>
    <dbReference type="NCBI Taxonomy" id="47428"/>
    <lineage>
        <taxon>Eukaryota</taxon>
        <taxon>Fungi</taxon>
        <taxon>Dikarya</taxon>
        <taxon>Basidiomycota</taxon>
        <taxon>Agaricomycotina</taxon>
        <taxon>Agaricomycetes</taxon>
        <taxon>Agaricomycetidae</taxon>
        <taxon>Agaricales</taxon>
        <taxon>Marasmiineae</taxon>
        <taxon>Physalacriaceae</taxon>
        <taxon>Armillaria</taxon>
    </lineage>
</organism>
<evidence type="ECO:0000313" key="1">
    <source>
        <dbReference type="EMBL" id="SJL14758.1"/>
    </source>
</evidence>
<gene>
    <name evidence="1" type="ORF">ARMOST_18226</name>
</gene>
<accession>A0A284S169</accession>
<dbReference type="Proteomes" id="UP000219338">
    <property type="component" value="Unassembled WGS sequence"/>
</dbReference>
<protein>
    <submittedName>
        <fullName evidence="1">Uncharacterized protein</fullName>
    </submittedName>
</protein>
<evidence type="ECO:0000313" key="2">
    <source>
        <dbReference type="Proteomes" id="UP000219338"/>
    </source>
</evidence>
<proteinExistence type="predicted"/>
<keyword evidence="2" id="KW-1185">Reference proteome</keyword>